<dbReference type="PANTHER" id="PTHR47332:SF6">
    <property type="entry name" value="SET DOMAIN-CONTAINING PROTEIN"/>
    <property type="match status" value="1"/>
</dbReference>
<protein>
    <recommendedName>
        <fullName evidence="3">SET domain-containing protein</fullName>
    </recommendedName>
</protein>
<dbReference type="SUPFAM" id="SSF82199">
    <property type="entry name" value="SET domain"/>
    <property type="match status" value="1"/>
</dbReference>
<evidence type="ECO:0000256" key="1">
    <source>
        <dbReference type="SAM" id="MobiDB-lite"/>
    </source>
</evidence>
<dbReference type="PROSITE" id="PS50280">
    <property type="entry name" value="SET"/>
    <property type="match status" value="1"/>
</dbReference>
<dbReference type="Gene3D" id="2.170.270.10">
    <property type="entry name" value="SET domain"/>
    <property type="match status" value="1"/>
</dbReference>
<dbReference type="AlphaFoldDB" id="A0AAN6NKD4"/>
<dbReference type="Pfam" id="PF00856">
    <property type="entry name" value="SET"/>
    <property type="match status" value="1"/>
</dbReference>
<dbReference type="PANTHER" id="PTHR47332">
    <property type="entry name" value="SET DOMAIN-CONTAINING PROTEIN 5"/>
    <property type="match status" value="1"/>
</dbReference>
<proteinExistence type="predicted"/>
<feature type="signal peptide" evidence="2">
    <location>
        <begin position="1"/>
        <end position="28"/>
    </location>
</feature>
<evidence type="ECO:0000256" key="2">
    <source>
        <dbReference type="SAM" id="SignalP"/>
    </source>
</evidence>
<feature type="region of interest" description="Disordered" evidence="1">
    <location>
        <begin position="94"/>
        <end position="122"/>
    </location>
</feature>
<keyword evidence="5" id="KW-1185">Reference proteome</keyword>
<dbReference type="InterPro" id="IPR046341">
    <property type="entry name" value="SET_dom_sf"/>
</dbReference>
<dbReference type="Gene3D" id="1.25.40.10">
    <property type="entry name" value="Tetratricopeptide repeat domain"/>
    <property type="match status" value="1"/>
</dbReference>
<evidence type="ECO:0000259" key="3">
    <source>
        <dbReference type="PROSITE" id="PS50280"/>
    </source>
</evidence>
<dbReference type="InterPro" id="IPR053185">
    <property type="entry name" value="SET_domain_protein"/>
</dbReference>
<accession>A0AAN6NKD4</accession>
<name>A0AAN6NKD4_9PEZI</name>
<organism evidence="4 5">
    <name type="scientific">Pseudoneurospora amorphoporcata</name>
    <dbReference type="NCBI Taxonomy" id="241081"/>
    <lineage>
        <taxon>Eukaryota</taxon>
        <taxon>Fungi</taxon>
        <taxon>Dikarya</taxon>
        <taxon>Ascomycota</taxon>
        <taxon>Pezizomycotina</taxon>
        <taxon>Sordariomycetes</taxon>
        <taxon>Sordariomycetidae</taxon>
        <taxon>Sordariales</taxon>
        <taxon>Sordariaceae</taxon>
        <taxon>Pseudoneurospora</taxon>
    </lineage>
</organism>
<evidence type="ECO:0000313" key="4">
    <source>
        <dbReference type="EMBL" id="KAK3946736.1"/>
    </source>
</evidence>
<keyword evidence="2" id="KW-0732">Signal</keyword>
<dbReference type="Proteomes" id="UP001303222">
    <property type="component" value="Unassembled WGS sequence"/>
</dbReference>
<evidence type="ECO:0000313" key="5">
    <source>
        <dbReference type="Proteomes" id="UP001303222"/>
    </source>
</evidence>
<gene>
    <name evidence="4" type="ORF">QBC32DRAFT_122452</name>
</gene>
<comment type="caution">
    <text evidence="4">The sequence shown here is derived from an EMBL/GenBank/DDBJ whole genome shotgun (WGS) entry which is preliminary data.</text>
</comment>
<feature type="domain" description="SET" evidence="3">
    <location>
        <begin position="157"/>
        <end position="331"/>
    </location>
</feature>
<feature type="chain" id="PRO_5042864347" description="SET domain-containing protein" evidence="2">
    <location>
        <begin position="29"/>
        <end position="495"/>
    </location>
</feature>
<dbReference type="InterPro" id="IPR011990">
    <property type="entry name" value="TPR-like_helical_dom_sf"/>
</dbReference>
<dbReference type="CDD" id="cd20071">
    <property type="entry name" value="SET_SMYD"/>
    <property type="match status" value="1"/>
</dbReference>
<sequence>MVFCGKATRSTWTSFVVSLLFLTTTNVASDIHPSLQCPNHNLFQRHTASTCPVPGLLGIFPDLNSDSNAHHLNLPWSFPPKCMAFSNSSFSAPSSASPSGPPSMSFSAPSFGSAPHKDNRPRSITPEKVYCLFTSQEFRNGQGLSMVVSPNTAANLLGIGVMDDAPARKTLEKPYQIKGKGVVATRAIKQGEIIMVDVPALLVSQEFLMRTGREGTGHLRRRLVKKGLSQLPESMRRKVMGLQRGPGEYEADAILRVNLKGLRGVGNSALGLLEEQGIGDEELMGLFTEVARINHSCRPNARLRFSEKRLTMEVVSYRPISSGEEIAISYTPLNLPPSDRHRYLQQNYHFTCHCPLCTSLSDDPSADTLAAESHSRRQHLAELYNTMLHAKSEGFYQDAINILKDWLDFADVEGLMPLMGEYHGMMAELYLLLARKGSADGRNVDREGALREALKEARMALDAWVRLGSVDDGKLEEARLLLDERVANLKERRDK</sequence>
<reference evidence="4" key="2">
    <citation type="submission" date="2023-06" db="EMBL/GenBank/DDBJ databases">
        <authorList>
            <consortium name="Lawrence Berkeley National Laboratory"/>
            <person name="Mondo S.J."/>
            <person name="Hensen N."/>
            <person name="Bonometti L."/>
            <person name="Westerberg I."/>
            <person name="Brannstrom I.O."/>
            <person name="Guillou S."/>
            <person name="Cros-Aarteil S."/>
            <person name="Calhoun S."/>
            <person name="Haridas S."/>
            <person name="Kuo A."/>
            <person name="Pangilinan J."/>
            <person name="Riley R."/>
            <person name="Labutti K."/>
            <person name="Andreopoulos B."/>
            <person name="Lipzen A."/>
            <person name="Chen C."/>
            <person name="Yanf M."/>
            <person name="Daum C."/>
            <person name="Ng V."/>
            <person name="Clum A."/>
            <person name="Steindorff A."/>
            <person name="Ohm R."/>
            <person name="Martin F."/>
            <person name="Silar P."/>
            <person name="Natvig D."/>
            <person name="Lalanne C."/>
            <person name="Gautier V."/>
            <person name="Ament-Velasquez S.L."/>
            <person name="Kruys A."/>
            <person name="Hutchinson M.I."/>
            <person name="Powell A.J."/>
            <person name="Barry K."/>
            <person name="Miller A.N."/>
            <person name="Grigoriev I.V."/>
            <person name="Debuchy R."/>
            <person name="Gladieux P."/>
            <person name="Thoren M.H."/>
            <person name="Johannesson H."/>
        </authorList>
    </citation>
    <scope>NUCLEOTIDE SEQUENCE</scope>
    <source>
        <strain evidence="4">CBS 626.80</strain>
    </source>
</reference>
<dbReference type="EMBL" id="MU859544">
    <property type="protein sequence ID" value="KAK3946736.1"/>
    <property type="molecule type" value="Genomic_DNA"/>
</dbReference>
<reference evidence="4" key="1">
    <citation type="journal article" date="2023" name="Mol. Phylogenet. Evol.">
        <title>Genome-scale phylogeny and comparative genomics of the fungal order Sordariales.</title>
        <authorList>
            <person name="Hensen N."/>
            <person name="Bonometti L."/>
            <person name="Westerberg I."/>
            <person name="Brannstrom I.O."/>
            <person name="Guillou S."/>
            <person name="Cros-Aarteil S."/>
            <person name="Calhoun S."/>
            <person name="Haridas S."/>
            <person name="Kuo A."/>
            <person name="Mondo S."/>
            <person name="Pangilinan J."/>
            <person name="Riley R."/>
            <person name="LaButti K."/>
            <person name="Andreopoulos B."/>
            <person name="Lipzen A."/>
            <person name="Chen C."/>
            <person name="Yan M."/>
            <person name="Daum C."/>
            <person name="Ng V."/>
            <person name="Clum A."/>
            <person name="Steindorff A."/>
            <person name="Ohm R.A."/>
            <person name="Martin F."/>
            <person name="Silar P."/>
            <person name="Natvig D.O."/>
            <person name="Lalanne C."/>
            <person name="Gautier V."/>
            <person name="Ament-Velasquez S.L."/>
            <person name="Kruys A."/>
            <person name="Hutchinson M.I."/>
            <person name="Powell A.J."/>
            <person name="Barry K."/>
            <person name="Miller A.N."/>
            <person name="Grigoriev I.V."/>
            <person name="Debuchy R."/>
            <person name="Gladieux P."/>
            <person name="Hiltunen Thoren M."/>
            <person name="Johannesson H."/>
        </authorList>
    </citation>
    <scope>NUCLEOTIDE SEQUENCE</scope>
    <source>
        <strain evidence="4">CBS 626.80</strain>
    </source>
</reference>
<feature type="compositionally biased region" description="Low complexity" evidence="1">
    <location>
        <begin position="94"/>
        <end position="114"/>
    </location>
</feature>
<dbReference type="InterPro" id="IPR001214">
    <property type="entry name" value="SET_dom"/>
</dbReference>
<dbReference type="SMART" id="SM00317">
    <property type="entry name" value="SET"/>
    <property type="match status" value="1"/>
</dbReference>